<evidence type="ECO:0000259" key="4">
    <source>
        <dbReference type="PROSITE" id="PS01031"/>
    </source>
</evidence>
<evidence type="ECO:0000256" key="1">
    <source>
        <dbReference type="ARBA" id="ARBA00023016"/>
    </source>
</evidence>
<protein>
    <recommendedName>
        <fullName evidence="4">SHSP domain-containing protein</fullName>
    </recommendedName>
</protein>
<accession>A0ABQ9LZ38</accession>
<dbReference type="InterPro" id="IPR002068">
    <property type="entry name" value="A-crystallin/Hsp20_dom"/>
</dbReference>
<dbReference type="Pfam" id="PF00011">
    <property type="entry name" value="HSP20"/>
    <property type="match status" value="1"/>
</dbReference>
<dbReference type="InterPro" id="IPR031107">
    <property type="entry name" value="Small_HSP"/>
</dbReference>
<name>A0ABQ9LZ38_HEVBR</name>
<keyword evidence="6" id="KW-1185">Reference proteome</keyword>
<dbReference type="Gene3D" id="2.60.40.790">
    <property type="match status" value="1"/>
</dbReference>
<reference evidence="5" key="1">
    <citation type="journal article" date="2023" name="Plant Biotechnol. J.">
        <title>Chromosome-level wild Hevea brasiliensis genome provides new tools for genomic-assisted breeding and valuable loci to elevate rubber yield.</title>
        <authorList>
            <person name="Cheng H."/>
            <person name="Song X."/>
            <person name="Hu Y."/>
            <person name="Wu T."/>
            <person name="Yang Q."/>
            <person name="An Z."/>
            <person name="Feng S."/>
            <person name="Deng Z."/>
            <person name="Wu W."/>
            <person name="Zeng X."/>
            <person name="Tu M."/>
            <person name="Wang X."/>
            <person name="Huang H."/>
        </authorList>
    </citation>
    <scope>NUCLEOTIDE SEQUENCE</scope>
    <source>
        <strain evidence="5">MT/VB/25A 57/8</strain>
    </source>
</reference>
<gene>
    <name evidence="5" type="ORF">P3X46_015671</name>
</gene>
<dbReference type="Proteomes" id="UP001174677">
    <property type="component" value="Chromosome 9"/>
</dbReference>
<evidence type="ECO:0000256" key="2">
    <source>
        <dbReference type="PROSITE-ProRule" id="PRU00285"/>
    </source>
</evidence>
<dbReference type="EMBL" id="JARPOI010000009">
    <property type="protein sequence ID" value="KAJ9172430.1"/>
    <property type="molecule type" value="Genomic_DNA"/>
</dbReference>
<dbReference type="CDD" id="cd06464">
    <property type="entry name" value="ACD_sHsps-like"/>
    <property type="match status" value="1"/>
</dbReference>
<dbReference type="InterPro" id="IPR008978">
    <property type="entry name" value="HSP20-like_chaperone"/>
</dbReference>
<sequence length="100" mass="11172">MYWQETTFVVTANLQGVKDEDVKVEIRGRNVLLITVGGGRPNCMKSCQLPYNVNVEMTTTSISNGVLIVKVPKESDDQQSKHIPHVAAHFSRRSFGSFFS</sequence>
<dbReference type="PANTHER" id="PTHR11527">
    <property type="entry name" value="HEAT-SHOCK PROTEIN 20 FAMILY MEMBER"/>
    <property type="match status" value="1"/>
</dbReference>
<feature type="domain" description="SHSP" evidence="4">
    <location>
        <begin position="1"/>
        <end position="89"/>
    </location>
</feature>
<organism evidence="5 6">
    <name type="scientific">Hevea brasiliensis</name>
    <name type="common">Para rubber tree</name>
    <name type="synonym">Siphonia brasiliensis</name>
    <dbReference type="NCBI Taxonomy" id="3981"/>
    <lineage>
        <taxon>Eukaryota</taxon>
        <taxon>Viridiplantae</taxon>
        <taxon>Streptophyta</taxon>
        <taxon>Embryophyta</taxon>
        <taxon>Tracheophyta</taxon>
        <taxon>Spermatophyta</taxon>
        <taxon>Magnoliopsida</taxon>
        <taxon>eudicotyledons</taxon>
        <taxon>Gunneridae</taxon>
        <taxon>Pentapetalae</taxon>
        <taxon>rosids</taxon>
        <taxon>fabids</taxon>
        <taxon>Malpighiales</taxon>
        <taxon>Euphorbiaceae</taxon>
        <taxon>Crotonoideae</taxon>
        <taxon>Micrandreae</taxon>
        <taxon>Hevea</taxon>
    </lineage>
</organism>
<evidence type="ECO:0000256" key="3">
    <source>
        <dbReference type="RuleBase" id="RU003616"/>
    </source>
</evidence>
<keyword evidence="1" id="KW-0346">Stress response</keyword>
<comment type="caution">
    <text evidence="5">The sequence shown here is derived from an EMBL/GenBank/DDBJ whole genome shotgun (WGS) entry which is preliminary data.</text>
</comment>
<comment type="similarity">
    <text evidence="2 3">Belongs to the small heat shock protein (HSP20) family.</text>
</comment>
<dbReference type="SUPFAM" id="SSF49764">
    <property type="entry name" value="HSP20-like chaperones"/>
    <property type="match status" value="1"/>
</dbReference>
<proteinExistence type="inferred from homology"/>
<dbReference type="PROSITE" id="PS01031">
    <property type="entry name" value="SHSP"/>
    <property type="match status" value="1"/>
</dbReference>
<evidence type="ECO:0000313" key="5">
    <source>
        <dbReference type="EMBL" id="KAJ9172430.1"/>
    </source>
</evidence>
<evidence type="ECO:0000313" key="6">
    <source>
        <dbReference type="Proteomes" id="UP001174677"/>
    </source>
</evidence>